<reference evidence="3" key="1">
    <citation type="submission" date="2017-04" db="EMBL/GenBank/DDBJ databases">
        <authorList>
            <person name="Varghese N."/>
            <person name="Submissions S."/>
        </authorList>
    </citation>
    <scope>NUCLEOTIDE SEQUENCE [LARGE SCALE GENOMIC DNA]</scope>
    <source>
        <strain evidence="3">DSM 4125</strain>
    </source>
</reference>
<evidence type="ECO:0000313" key="2">
    <source>
        <dbReference type="EMBL" id="SMG09501.1"/>
    </source>
</evidence>
<feature type="transmembrane region" description="Helical" evidence="1">
    <location>
        <begin position="42"/>
        <end position="64"/>
    </location>
</feature>
<keyword evidence="1" id="KW-0472">Membrane</keyword>
<evidence type="ECO:0000256" key="1">
    <source>
        <dbReference type="SAM" id="Phobius"/>
    </source>
</evidence>
<gene>
    <name evidence="2" type="ORF">SAMN05661096_00222</name>
</gene>
<feature type="transmembrane region" description="Helical" evidence="1">
    <location>
        <begin position="12"/>
        <end position="30"/>
    </location>
</feature>
<accession>A0A1X7I5G9</accession>
<dbReference type="AlphaFoldDB" id="A0A1X7I5G9"/>
<feature type="transmembrane region" description="Helical" evidence="1">
    <location>
        <begin position="71"/>
        <end position="88"/>
    </location>
</feature>
<evidence type="ECO:0000313" key="3">
    <source>
        <dbReference type="Proteomes" id="UP000193804"/>
    </source>
</evidence>
<sequence length="201" mass="22569">MIKNRKMKSSFWLSLLCVSIYAMIKFVAYFTCADLPLNGVEILILIVFTGFFTHKFIITSFLSLSKDHRGGLFGILMVAYAIFILGLSRDNQIRDLKENGGIVITAKIIRKIPSQKSDQEIRVVFTNSGETDSKSMSVSVQDFKKKHRSDTILLLYSSTCSSTGIAYDLYPSKSDIKKCLNGCEFVYGKEGLTKIKSSKQN</sequence>
<organism evidence="2 3">
    <name type="scientific">Marivirga sericea</name>
    <dbReference type="NCBI Taxonomy" id="1028"/>
    <lineage>
        <taxon>Bacteria</taxon>
        <taxon>Pseudomonadati</taxon>
        <taxon>Bacteroidota</taxon>
        <taxon>Cytophagia</taxon>
        <taxon>Cytophagales</taxon>
        <taxon>Marivirgaceae</taxon>
        <taxon>Marivirga</taxon>
    </lineage>
</organism>
<protein>
    <submittedName>
        <fullName evidence="2">Uncharacterized protein</fullName>
    </submittedName>
</protein>
<dbReference type="EMBL" id="FXAW01000001">
    <property type="protein sequence ID" value="SMG09501.1"/>
    <property type="molecule type" value="Genomic_DNA"/>
</dbReference>
<dbReference type="Proteomes" id="UP000193804">
    <property type="component" value="Unassembled WGS sequence"/>
</dbReference>
<keyword evidence="3" id="KW-1185">Reference proteome</keyword>
<keyword evidence="1" id="KW-1133">Transmembrane helix</keyword>
<dbReference type="STRING" id="1028.SAMN05661096_00222"/>
<keyword evidence="1" id="KW-0812">Transmembrane</keyword>
<name>A0A1X7I5G9_9BACT</name>
<proteinExistence type="predicted"/>